<feature type="chain" id="PRO_5041978791" description="Peptidase S1 domain-containing protein" evidence="4">
    <location>
        <begin position="21"/>
        <end position="550"/>
    </location>
</feature>
<sequence length="550" mass="59631">MNTFLLVSLFCAAFTSQASGLKRPRGDGIKSVPEKDAQRERIRDQRLTTISIPGNVVDDRVKSKSPNDDDSTKIVNGVDASPGEFPHQAQLLYNGAHRCGGSLVHACYMLTAKHCVSGLDKADLTVRLGEHKRSDSDPFMTEHTVVVIIQHPYIDVALLIITPSADLANIRINTIPLASVTPSVGTNATVTGWGQTESMVSMTLADVLQKVSIPIADPDVCNADLPGIVHSDEICAGTETGMYKNACHGDSGGPLITSDGNGGVLQVGVVSWGNGGCPSNHHYAVYVNIAGVRPWIVDHLPSSTPSAGSDCQCVQPAVKPDGTPVPATYDGAHCYLGPAREGCNDEKQETKSFIYANRYYIKSSEATFCPVGLFDSCNCYIMAKPSGGFIYHNKFYQTLPSSGECPAGTSYDGANCFIMSAPWATTAFIYDNNFYTTARKTCAESTQFSFDGANCRYVKSPGPNPFIWNDAYYSDKSGGTCPTGSTWDGAHCYFQHAPWATSPFIWNGYFYTTFRKRCFQGEFDGANCLIMTPPEGATAFIYDNKYYYGW</sequence>
<accession>A0AAD9NKQ8</accession>
<evidence type="ECO:0000256" key="1">
    <source>
        <dbReference type="ARBA" id="ARBA00023157"/>
    </source>
</evidence>
<dbReference type="AlphaFoldDB" id="A0AAD9NKQ8"/>
<dbReference type="InterPro" id="IPR001254">
    <property type="entry name" value="Trypsin_dom"/>
</dbReference>
<evidence type="ECO:0000313" key="7">
    <source>
        <dbReference type="Proteomes" id="UP001208570"/>
    </source>
</evidence>
<name>A0AAD9NKQ8_9ANNE</name>
<dbReference type="GO" id="GO:0004252">
    <property type="term" value="F:serine-type endopeptidase activity"/>
    <property type="evidence" value="ECO:0007669"/>
    <property type="project" value="InterPro"/>
</dbReference>
<protein>
    <recommendedName>
        <fullName evidence="5">Peptidase S1 domain-containing protein</fullName>
    </recommendedName>
</protein>
<evidence type="ECO:0000256" key="2">
    <source>
        <dbReference type="ARBA" id="ARBA00024195"/>
    </source>
</evidence>
<evidence type="ECO:0000259" key="5">
    <source>
        <dbReference type="PROSITE" id="PS50240"/>
    </source>
</evidence>
<feature type="signal peptide" evidence="4">
    <location>
        <begin position="1"/>
        <end position="20"/>
    </location>
</feature>
<dbReference type="PROSITE" id="PS00135">
    <property type="entry name" value="TRYPSIN_SER"/>
    <property type="match status" value="1"/>
</dbReference>
<dbReference type="InterPro" id="IPR001314">
    <property type="entry name" value="Peptidase_S1A"/>
</dbReference>
<evidence type="ECO:0000256" key="4">
    <source>
        <dbReference type="SAM" id="SignalP"/>
    </source>
</evidence>
<gene>
    <name evidence="6" type="ORF">LSH36_1g25004</name>
</gene>
<keyword evidence="4" id="KW-0732">Signal</keyword>
<dbReference type="Gene3D" id="2.40.10.10">
    <property type="entry name" value="Trypsin-like serine proteases"/>
    <property type="match status" value="1"/>
</dbReference>
<dbReference type="Pfam" id="PF00089">
    <property type="entry name" value="Trypsin"/>
    <property type="match status" value="1"/>
</dbReference>
<dbReference type="CDD" id="cd00190">
    <property type="entry name" value="Tryp_SPc"/>
    <property type="match status" value="1"/>
</dbReference>
<keyword evidence="1" id="KW-1015">Disulfide bond</keyword>
<dbReference type="InterPro" id="IPR033116">
    <property type="entry name" value="TRYPSIN_SER"/>
</dbReference>
<feature type="domain" description="Peptidase S1" evidence="5">
    <location>
        <begin position="74"/>
        <end position="301"/>
    </location>
</feature>
<dbReference type="InterPro" id="IPR050430">
    <property type="entry name" value="Peptidase_S1"/>
</dbReference>
<organism evidence="6 7">
    <name type="scientific">Paralvinella palmiformis</name>
    <dbReference type="NCBI Taxonomy" id="53620"/>
    <lineage>
        <taxon>Eukaryota</taxon>
        <taxon>Metazoa</taxon>
        <taxon>Spiralia</taxon>
        <taxon>Lophotrochozoa</taxon>
        <taxon>Annelida</taxon>
        <taxon>Polychaeta</taxon>
        <taxon>Sedentaria</taxon>
        <taxon>Canalipalpata</taxon>
        <taxon>Terebellida</taxon>
        <taxon>Terebelliformia</taxon>
        <taxon>Alvinellidae</taxon>
        <taxon>Paralvinella</taxon>
    </lineage>
</organism>
<evidence type="ECO:0000313" key="6">
    <source>
        <dbReference type="EMBL" id="KAK2170739.1"/>
    </source>
</evidence>
<dbReference type="PRINTS" id="PR00722">
    <property type="entry name" value="CHYMOTRYPSIN"/>
</dbReference>
<dbReference type="PANTHER" id="PTHR24276:SF98">
    <property type="entry name" value="FI18310P1-RELATED"/>
    <property type="match status" value="1"/>
</dbReference>
<dbReference type="GO" id="GO:0006508">
    <property type="term" value="P:proteolysis"/>
    <property type="evidence" value="ECO:0007669"/>
    <property type="project" value="InterPro"/>
</dbReference>
<keyword evidence="7" id="KW-1185">Reference proteome</keyword>
<feature type="compositionally biased region" description="Basic and acidic residues" evidence="3">
    <location>
        <begin position="24"/>
        <end position="39"/>
    </location>
</feature>
<proteinExistence type="inferred from homology"/>
<dbReference type="FunFam" id="2.40.10.10:FF:000002">
    <property type="entry name" value="Transmembrane protease serine"/>
    <property type="match status" value="1"/>
</dbReference>
<comment type="similarity">
    <text evidence="2">Belongs to the peptidase S1 family. CLIP subfamily.</text>
</comment>
<comment type="caution">
    <text evidence="6">The sequence shown here is derived from an EMBL/GenBank/DDBJ whole genome shotgun (WGS) entry which is preliminary data.</text>
</comment>
<dbReference type="PROSITE" id="PS50240">
    <property type="entry name" value="TRYPSIN_DOM"/>
    <property type="match status" value="1"/>
</dbReference>
<dbReference type="SMART" id="SM00020">
    <property type="entry name" value="Tryp_SPc"/>
    <property type="match status" value="1"/>
</dbReference>
<dbReference type="InterPro" id="IPR043504">
    <property type="entry name" value="Peptidase_S1_PA_chymotrypsin"/>
</dbReference>
<dbReference type="EMBL" id="JAODUP010000001">
    <property type="protein sequence ID" value="KAK2170739.1"/>
    <property type="molecule type" value="Genomic_DNA"/>
</dbReference>
<dbReference type="SUPFAM" id="SSF50494">
    <property type="entry name" value="Trypsin-like serine proteases"/>
    <property type="match status" value="1"/>
</dbReference>
<reference evidence="6" key="1">
    <citation type="journal article" date="2023" name="Mol. Biol. Evol.">
        <title>Third-Generation Sequencing Reveals the Adaptive Role of the Epigenome in Three Deep-Sea Polychaetes.</title>
        <authorList>
            <person name="Perez M."/>
            <person name="Aroh O."/>
            <person name="Sun Y."/>
            <person name="Lan Y."/>
            <person name="Juniper S.K."/>
            <person name="Young C.R."/>
            <person name="Angers B."/>
            <person name="Qian P.Y."/>
        </authorList>
    </citation>
    <scope>NUCLEOTIDE SEQUENCE</scope>
    <source>
        <strain evidence="6">P08H-3</strain>
    </source>
</reference>
<dbReference type="InterPro" id="IPR009003">
    <property type="entry name" value="Peptidase_S1_PA"/>
</dbReference>
<dbReference type="Proteomes" id="UP001208570">
    <property type="component" value="Unassembled WGS sequence"/>
</dbReference>
<feature type="region of interest" description="Disordered" evidence="3">
    <location>
        <begin position="20"/>
        <end position="39"/>
    </location>
</feature>
<evidence type="ECO:0000256" key="3">
    <source>
        <dbReference type="SAM" id="MobiDB-lite"/>
    </source>
</evidence>
<dbReference type="PANTHER" id="PTHR24276">
    <property type="entry name" value="POLYSERASE-RELATED"/>
    <property type="match status" value="1"/>
</dbReference>